<dbReference type="OrthoDB" id="4064873at2759"/>
<dbReference type="PANTHER" id="PTHR31779:SF5">
    <property type="entry name" value="ZN(II)2CYS6 TRANSCRIPTION FACTOR (EUROFUNG)"/>
    <property type="match status" value="1"/>
</dbReference>
<dbReference type="InterPro" id="IPR052478">
    <property type="entry name" value="Metabolite_Synth_Reg"/>
</dbReference>
<evidence type="ECO:0000313" key="10">
    <source>
        <dbReference type="Proteomes" id="UP001152646"/>
    </source>
</evidence>
<dbReference type="InterPro" id="IPR036864">
    <property type="entry name" value="Zn2-C6_fun-type_DNA-bd_sf"/>
</dbReference>
<dbReference type="PROSITE" id="PS50048">
    <property type="entry name" value="ZN2_CY6_FUNGAL_2"/>
    <property type="match status" value="1"/>
</dbReference>
<keyword evidence="1" id="KW-0479">Metal-binding</keyword>
<dbReference type="Pfam" id="PF00172">
    <property type="entry name" value="Zn_clus"/>
    <property type="match status" value="1"/>
</dbReference>
<keyword evidence="5" id="KW-0804">Transcription</keyword>
<dbReference type="SUPFAM" id="SSF57701">
    <property type="entry name" value="Zn2/Cys6 DNA-binding domain"/>
    <property type="match status" value="1"/>
</dbReference>
<feature type="region of interest" description="Disordered" evidence="7">
    <location>
        <begin position="39"/>
        <end position="73"/>
    </location>
</feature>
<feature type="compositionally biased region" description="Basic and acidic residues" evidence="7">
    <location>
        <begin position="57"/>
        <end position="71"/>
    </location>
</feature>
<dbReference type="SMART" id="SM00066">
    <property type="entry name" value="GAL4"/>
    <property type="match status" value="1"/>
</dbReference>
<dbReference type="InterPro" id="IPR007219">
    <property type="entry name" value="XnlR_reg_dom"/>
</dbReference>
<keyword evidence="3" id="KW-0805">Transcription regulation</keyword>
<evidence type="ECO:0000256" key="4">
    <source>
        <dbReference type="ARBA" id="ARBA00023125"/>
    </source>
</evidence>
<gene>
    <name evidence="9" type="ORF">PSALAMII_LOCUS6691</name>
</gene>
<dbReference type="GO" id="GO:0003677">
    <property type="term" value="F:DNA binding"/>
    <property type="evidence" value="ECO:0007669"/>
    <property type="project" value="UniProtKB-KW"/>
</dbReference>
<evidence type="ECO:0000256" key="5">
    <source>
        <dbReference type="ARBA" id="ARBA00023163"/>
    </source>
</evidence>
<dbReference type="Gene3D" id="4.10.240.10">
    <property type="entry name" value="Zn(2)-C6 fungal-type DNA-binding domain"/>
    <property type="match status" value="1"/>
</dbReference>
<dbReference type="AlphaFoldDB" id="A0A9W4NKI0"/>
<comment type="caution">
    <text evidence="9">The sequence shown here is derived from an EMBL/GenBank/DDBJ whole genome shotgun (WGS) entry which is preliminary data.</text>
</comment>
<accession>A0A9W4NKI0</accession>
<dbReference type="GO" id="GO:0006351">
    <property type="term" value="P:DNA-templated transcription"/>
    <property type="evidence" value="ECO:0007669"/>
    <property type="project" value="InterPro"/>
</dbReference>
<name>A0A9W4NKI0_9EURO</name>
<dbReference type="CDD" id="cd00067">
    <property type="entry name" value="GAL4"/>
    <property type="match status" value="1"/>
</dbReference>
<evidence type="ECO:0000256" key="6">
    <source>
        <dbReference type="ARBA" id="ARBA00023242"/>
    </source>
</evidence>
<proteinExistence type="predicted"/>
<dbReference type="GO" id="GO:0009410">
    <property type="term" value="P:response to xenobiotic stimulus"/>
    <property type="evidence" value="ECO:0007669"/>
    <property type="project" value="TreeGrafter"/>
</dbReference>
<sequence length="517" mass="58936">MPPDRTHLACLRCRKKKRRCNGQQPCRNCSNAVQECMYDEPPKRRPSEKPFQAPRNATERTPVHSSTERNTELNSGGILAKRLGLWTDTCPVGGARLCSWNLRLRKEPRYMRGTRPLTEILSSTHLYHLTGIYFQEIQPVYKFLDRDMLDTAIAALQRDELPDRSIESVLLGVAALACLFSEQETTLEDEIIQNARASLEYSTTLESPTVNHVVAWLLRVIFLRFNGSPNAAWIASCTLMHMVETVNLYLDSHSGNSNAPTAGWYSPRLKRQIYCTAQIFNTWISYEYGKPRVIPRDAPHIAALEGWTAVDQVIWRLSEALDPNLHVGSTELEDMLSQVVELQPTHSAVQLKRCNIALCIYRRLRVTGRTISKEAIDHILRIVDDGIFHATEMTKRKLPWWHILNVPFQVICVLLAIDTKESLQRVGKSFQTLQFIAHEYGTEAIDKTWESACTLLAIQSRRKKEDLDILTRIEDDLTTGEPAGIEFNPSQGFDEDFLNPGMLWDLDRILSTNFCGL</sequence>
<evidence type="ECO:0000256" key="1">
    <source>
        <dbReference type="ARBA" id="ARBA00022723"/>
    </source>
</evidence>
<dbReference type="PANTHER" id="PTHR31779">
    <property type="entry name" value="2-NITROPROPANE DIOXYGENASE FAMILY, PUTATIVE (AFU_ORTHOLOGUE AFUA_2G17430)-RELATED"/>
    <property type="match status" value="1"/>
</dbReference>
<dbReference type="Proteomes" id="UP001152646">
    <property type="component" value="Unassembled WGS sequence"/>
</dbReference>
<evidence type="ECO:0000313" key="9">
    <source>
        <dbReference type="EMBL" id="CAG8387176.1"/>
    </source>
</evidence>
<dbReference type="GO" id="GO:0000981">
    <property type="term" value="F:DNA-binding transcription factor activity, RNA polymerase II-specific"/>
    <property type="evidence" value="ECO:0007669"/>
    <property type="project" value="InterPro"/>
</dbReference>
<dbReference type="Pfam" id="PF04082">
    <property type="entry name" value="Fungal_trans"/>
    <property type="match status" value="1"/>
</dbReference>
<evidence type="ECO:0000259" key="8">
    <source>
        <dbReference type="PROSITE" id="PS50048"/>
    </source>
</evidence>
<reference evidence="9" key="1">
    <citation type="submission" date="2021-07" db="EMBL/GenBank/DDBJ databases">
        <authorList>
            <person name="Branca A.L. A."/>
        </authorList>
    </citation>
    <scope>NUCLEOTIDE SEQUENCE</scope>
</reference>
<dbReference type="PROSITE" id="PS00463">
    <property type="entry name" value="ZN2_CY6_FUNGAL_1"/>
    <property type="match status" value="1"/>
</dbReference>
<evidence type="ECO:0000256" key="7">
    <source>
        <dbReference type="SAM" id="MobiDB-lite"/>
    </source>
</evidence>
<feature type="domain" description="Zn(2)-C6 fungal-type" evidence="8">
    <location>
        <begin position="9"/>
        <end position="38"/>
    </location>
</feature>
<protein>
    <recommendedName>
        <fullName evidence="8">Zn(2)-C6 fungal-type domain-containing protein</fullName>
    </recommendedName>
</protein>
<keyword evidence="4" id="KW-0238">DNA-binding</keyword>
<dbReference type="CDD" id="cd12148">
    <property type="entry name" value="fungal_TF_MHR"/>
    <property type="match status" value="1"/>
</dbReference>
<keyword evidence="6" id="KW-0539">Nucleus</keyword>
<keyword evidence="2" id="KW-0862">Zinc</keyword>
<dbReference type="EMBL" id="CAJVPA010000192">
    <property type="protein sequence ID" value="CAG8387176.1"/>
    <property type="molecule type" value="Genomic_DNA"/>
</dbReference>
<evidence type="ECO:0000256" key="3">
    <source>
        <dbReference type="ARBA" id="ARBA00023015"/>
    </source>
</evidence>
<dbReference type="InterPro" id="IPR001138">
    <property type="entry name" value="Zn2Cys6_DnaBD"/>
</dbReference>
<evidence type="ECO:0000256" key="2">
    <source>
        <dbReference type="ARBA" id="ARBA00022833"/>
    </source>
</evidence>
<dbReference type="GO" id="GO:0008270">
    <property type="term" value="F:zinc ion binding"/>
    <property type="evidence" value="ECO:0007669"/>
    <property type="project" value="InterPro"/>
</dbReference>
<organism evidence="9 10">
    <name type="scientific">Penicillium salamii</name>
    <dbReference type="NCBI Taxonomy" id="1612424"/>
    <lineage>
        <taxon>Eukaryota</taxon>
        <taxon>Fungi</taxon>
        <taxon>Dikarya</taxon>
        <taxon>Ascomycota</taxon>
        <taxon>Pezizomycotina</taxon>
        <taxon>Eurotiomycetes</taxon>
        <taxon>Eurotiomycetidae</taxon>
        <taxon>Eurotiales</taxon>
        <taxon>Aspergillaceae</taxon>
        <taxon>Penicillium</taxon>
    </lineage>
</organism>